<evidence type="ECO:0000256" key="3">
    <source>
        <dbReference type="ARBA" id="ARBA00023125"/>
    </source>
</evidence>
<keyword evidence="5" id="KW-0539">Nucleus</keyword>
<dbReference type="RefSeq" id="XP_002733726.1">
    <property type="nucleotide sequence ID" value="XM_002733680.2"/>
</dbReference>
<dbReference type="SMART" id="SM00338">
    <property type="entry name" value="BRLZ"/>
    <property type="match status" value="1"/>
</dbReference>
<evidence type="ECO:0000256" key="5">
    <source>
        <dbReference type="ARBA" id="ARBA00023242"/>
    </source>
</evidence>
<protein>
    <submittedName>
        <fullName evidence="9">Cyclic AMP-responsive element-binding protein 3-like protein 4-like</fullName>
    </submittedName>
</protein>
<sequence>MAVDIENADVLDMLFDGDGILLDDAFIGRSVNTTNQAVTNFNSDNMQEVTEIGKAKDTHDLFSSLLQMEDQDVMLSGPPTPSPQYCVASPLNSDSGISDDNPGTSECSPLSMENIEMISHYDTDQTSAILITREEDMVTTTALPEDNFSFADFADDFRLSDSPTNKETLPFTLQDLNRQNVELINDSVSCKRYPELILTEEEKRLLSDMNTVLPVDMPLTKEEERTLKAVRRKIRNKQSAQDSRKRKKEYVDGLEHRVSACTKQNIELQRKVERLEKQNVTLVEQLKRLQALITKTSNKTTQTSTCVMVLLLSFALLVVPSYNPFKSSSTGPTPPTYSPSGVVMRTLKEDGSQPVTETMMVGGDPYSYTKSPEGEWKAEQPKSVVEMIQDISVDETIQDIHRKNSSARNVPVENGGGVVMNEAVPIADENLRVEGMINTPDGVVKINGGDVSVTSKKKNNVHPPIKQHPAINDEM</sequence>
<dbReference type="PROSITE" id="PS50217">
    <property type="entry name" value="BZIP"/>
    <property type="match status" value="1"/>
</dbReference>
<dbReference type="Gene3D" id="1.20.5.170">
    <property type="match status" value="1"/>
</dbReference>
<evidence type="ECO:0000256" key="2">
    <source>
        <dbReference type="ARBA" id="ARBA00023015"/>
    </source>
</evidence>
<reference evidence="9" key="1">
    <citation type="submission" date="2025-08" db="UniProtKB">
        <authorList>
            <consortium name="RefSeq"/>
        </authorList>
    </citation>
    <scope>IDENTIFICATION</scope>
    <source>
        <tissue evidence="9">Testes</tissue>
    </source>
</reference>
<keyword evidence="8" id="KW-1185">Reference proteome</keyword>
<dbReference type="Proteomes" id="UP000694865">
    <property type="component" value="Unplaced"/>
</dbReference>
<dbReference type="PANTHER" id="PTHR45996">
    <property type="entry name" value="AGAP001464-PB"/>
    <property type="match status" value="1"/>
</dbReference>
<dbReference type="CDD" id="cd14689">
    <property type="entry name" value="bZIP_CREB3"/>
    <property type="match status" value="1"/>
</dbReference>
<dbReference type="Pfam" id="PF00170">
    <property type="entry name" value="bZIP_1"/>
    <property type="match status" value="1"/>
</dbReference>
<evidence type="ECO:0000313" key="9">
    <source>
        <dbReference type="RefSeq" id="XP_002733726.1"/>
    </source>
</evidence>
<keyword evidence="4" id="KW-0804">Transcription</keyword>
<evidence type="ECO:0000259" key="7">
    <source>
        <dbReference type="PROSITE" id="PS50217"/>
    </source>
</evidence>
<evidence type="ECO:0000313" key="8">
    <source>
        <dbReference type="Proteomes" id="UP000694865"/>
    </source>
</evidence>
<feature type="domain" description="BZIP" evidence="7">
    <location>
        <begin position="226"/>
        <end position="289"/>
    </location>
</feature>
<keyword evidence="6" id="KW-0175">Coiled coil</keyword>
<evidence type="ECO:0000256" key="1">
    <source>
        <dbReference type="ARBA" id="ARBA00004648"/>
    </source>
</evidence>
<dbReference type="InterPro" id="IPR046347">
    <property type="entry name" value="bZIP_sf"/>
</dbReference>
<dbReference type="PANTHER" id="PTHR45996:SF3">
    <property type="entry name" value="CREB-H TRANSCRIPTION FACTOR HOMOLOG LET-607"/>
    <property type="match status" value="1"/>
</dbReference>
<dbReference type="SUPFAM" id="SSF57959">
    <property type="entry name" value="Leucine zipper domain"/>
    <property type="match status" value="1"/>
</dbReference>
<evidence type="ECO:0000256" key="4">
    <source>
        <dbReference type="ARBA" id="ARBA00023163"/>
    </source>
</evidence>
<evidence type="ECO:0000256" key="6">
    <source>
        <dbReference type="SAM" id="Coils"/>
    </source>
</evidence>
<feature type="coiled-coil region" evidence="6">
    <location>
        <begin position="220"/>
        <end position="292"/>
    </location>
</feature>
<accession>A0ABM0GNA6</accession>
<keyword evidence="2" id="KW-0805">Transcription regulation</keyword>
<comment type="subcellular location">
    <subcellularLocation>
        <location evidence="1">Endoplasmic reticulum membrane</location>
        <topology evidence="1">Single-pass type II membrane protein</topology>
    </subcellularLocation>
</comment>
<organism evidence="8 9">
    <name type="scientific">Saccoglossus kowalevskii</name>
    <name type="common">Acorn worm</name>
    <dbReference type="NCBI Taxonomy" id="10224"/>
    <lineage>
        <taxon>Eukaryota</taxon>
        <taxon>Metazoa</taxon>
        <taxon>Hemichordata</taxon>
        <taxon>Enteropneusta</taxon>
        <taxon>Harrimaniidae</taxon>
        <taxon>Saccoglossus</taxon>
    </lineage>
</organism>
<dbReference type="InterPro" id="IPR051381">
    <property type="entry name" value="CREB_ATF_subfamily"/>
</dbReference>
<proteinExistence type="predicted"/>
<gene>
    <name evidence="9" type="primary">LOC100371102</name>
</gene>
<keyword evidence="3" id="KW-0238">DNA-binding</keyword>
<name>A0ABM0GNA6_SACKO</name>
<dbReference type="GeneID" id="100371102"/>
<dbReference type="InterPro" id="IPR004827">
    <property type="entry name" value="bZIP"/>
</dbReference>